<dbReference type="PROSITE" id="PS01231">
    <property type="entry name" value="TRMA_2"/>
    <property type="match status" value="1"/>
</dbReference>
<feature type="active site" description="Nucleophile" evidence="4">
    <location>
        <position position="413"/>
    </location>
</feature>
<dbReference type="InterPro" id="IPR029063">
    <property type="entry name" value="SAM-dependent_MTases_sf"/>
</dbReference>
<proteinExistence type="inferred from homology"/>
<comment type="similarity">
    <text evidence="4">Belongs to the class I-like SAM-binding methyltransferase superfamily. RNA M5U methyltransferase family.</text>
</comment>
<reference evidence="7 8" key="1">
    <citation type="submission" date="2019-02" db="EMBL/GenBank/DDBJ databases">
        <title>Genome sequencing of Clostridium botulinum clinical isolates.</title>
        <authorList>
            <person name="Brunt J."/>
            <person name="Van Vliet A.H.M."/>
            <person name="Stringer S.C."/>
            <person name="Grant K.A."/>
            <person name="Carter A.C."/>
            <person name="Peck M.W."/>
        </authorList>
    </citation>
    <scope>NUCLEOTIDE SEQUENCE [LARGE SCALE GENOMIC DNA]</scope>
    <source>
        <strain evidence="7 8">H142660711</strain>
    </source>
</reference>
<dbReference type="GO" id="GO:0070475">
    <property type="term" value="P:rRNA base methylation"/>
    <property type="evidence" value="ECO:0007669"/>
    <property type="project" value="TreeGrafter"/>
</dbReference>
<accession>A0A846I058</accession>
<feature type="active site" evidence="5">
    <location>
        <position position="413"/>
    </location>
</feature>
<dbReference type="Gene3D" id="3.40.50.150">
    <property type="entry name" value="Vaccinia Virus protein VP39"/>
    <property type="match status" value="1"/>
</dbReference>
<dbReference type="CDD" id="cd02440">
    <property type="entry name" value="AdoMet_MTases"/>
    <property type="match status" value="1"/>
</dbReference>
<dbReference type="NCBIfam" id="TIGR00479">
    <property type="entry name" value="rumA"/>
    <property type="match status" value="1"/>
</dbReference>
<feature type="binding site" evidence="4">
    <location>
        <position position="386"/>
    </location>
    <ligand>
        <name>S-adenosyl-L-methionine</name>
        <dbReference type="ChEBI" id="CHEBI:59789"/>
    </ligand>
</feature>
<dbReference type="SUPFAM" id="SSF53335">
    <property type="entry name" value="S-adenosyl-L-methionine-dependent methyltransferases"/>
    <property type="match status" value="1"/>
</dbReference>
<evidence type="ECO:0000256" key="1">
    <source>
        <dbReference type="ARBA" id="ARBA00022603"/>
    </source>
</evidence>
<dbReference type="PROSITE" id="PS51687">
    <property type="entry name" value="SAM_MT_RNA_M5U"/>
    <property type="match status" value="1"/>
</dbReference>
<comment type="caution">
    <text evidence="7">The sequence shown here is derived from an EMBL/GenBank/DDBJ whole genome shotgun (WGS) entry which is preliminary data.</text>
</comment>
<sequence>MKNKYMRKGKEYEFLIEETEFPGTGVAQKDGVPVYIKGTVPGQKVLAKVTKKRREYAQAKLLEIIENVDYAIENKCPHFGQCGGCSTQYIPYEKQLELKEEQLLKLFKSKEIRGFDFLGVEKSPEEYEYRNKMEFTFGDMEKGGDLTLGMHVKNRNFSIVTVDKCEIVDRDFRNILTTVVNYFNEKRLPKYRVMSHEGFLRNLVIRKAKNTGEILINIVTTSQMEFDFKEIVDMLLKGECKGEIKGILHTINDTLSDVVQVDKLEILYGRDYIIEELLGLKFKIAPEAFFQTNSKGAEKLYSIVKDFLGDASSKVVFDLYCGTGTIGQIVASKAKKVIGVELIEEAVKAANENAKLNGLNNCEFIAGDVAKVIKDVKQKPDIIILDPPRPGVHPVALEYVVKFEPKEIIYVSCNPKTLVDDLKYLIDNGYKLEKVKGMDMFPHTPHLETCVLLQRKTI</sequence>
<evidence type="ECO:0000259" key="6">
    <source>
        <dbReference type="PROSITE" id="PS50926"/>
    </source>
</evidence>
<dbReference type="PANTHER" id="PTHR11061">
    <property type="entry name" value="RNA M5U METHYLTRANSFERASE"/>
    <property type="match status" value="1"/>
</dbReference>
<feature type="domain" description="TRAM" evidence="6">
    <location>
        <begin position="5"/>
        <end position="63"/>
    </location>
</feature>
<evidence type="ECO:0000256" key="5">
    <source>
        <dbReference type="PROSITE-ProRule" id="PRU10015"/>
    </source>
</evidence>
<keyword evidence="2 4" id="KW-0808">Transferase</keyword>
<gene>
    <name evidence="7" type="primary">rlmD</name>
    <name evidence="7" type="ORF">EXM69_05890</name>
</gene>
<dbReference type="GO" id="GO:0070041">
    <property type="term" value="F:rRNA (uridine-C5-)-methyltransferase activity"/>
    <property type="evidence" value="ECO:0007669"/>
    <property type="project" value="UniProtKB-ARBA"/>
</dbReference>
<evidence type="ECO:0000256" key="3">
    <source>
        <dbReference type="ARBA" id="ARBA00022691"/>
    </source>
</evidence>
<evidence type="ECO:0000256" key="2">
    <source>
        <dbReference type="ARBA" id="ARBA00022679"/>
    </source>
</evidence>
<dbReference type="InterPro" id="IPR012340">
    <property type="entry name" value="NA-bd_OB-fold"/>
</dbReference>
<protein>
    <submittedName>
        <fullName evidence="7">23S rRNA (Uracil(1939)-C(5))-methyltransferase RlmD</fullName>
        <ecNumber evidence="7">2.1.1.190</ecNumber>
    </submittedName>
</protein>
<dbReference type="AlphaFoldDB" id="A0A846I058"/>
<dbReference type="PROSITE" id="PS50926">
    <property type="entry name" value="TRAM"/>
    <property type="match status" value="1"/>
</dbReference>
<dbReference type="FunFam" id="3.40.50.150:FF:000009">
    <property type="entry name" value="23S rRNA (Uracil(1939)-C(5))-methyltransferase RlmD"/>
    <property type="match status" value="1"/>
</dbReference>
<feature type="binding site" evidence="4">
    <location>
        <position position="320"/>
    </location>
    <ligand>
        <name>S-adenosyl-L-methionine</name>
        <dbReference type="ChEBI" id="CHEBI:59789"/>
    </ligand>
</feature>
<name>A0A846I058_CLOBO</name>
<dbReference type="SUPFAM" id="SSF50249">
    <property type="entry name" value="Nucleic acid-binding proteins"/>
    <property type="match status" value="1"/>
</dbReference>
<dbReference type="Gene3D" id="2.40.50.140">
    <property type="entry name" value="Nucleic acid-binding proteins"/>
    <property type="match status" value="1"/>
</dbReference>
<dbReference type="Pfam" id="PF05958">
    <property type="entry name" value="tRNA_U5-meth_tr"/>
    <property type="match status" value="1"/>
</dbReference>
<dbReference type="Proteomes" id="UP000473887">
    <property type="component" value="Unassembled WGS sequence"/>
</dbReference>
<keyword evidence="3 4" id="KW-0949">S-adenosyl-L-methionine</keyword>
<dbReference type="EC" id="2.1.1.190" evidence="7"/>
<dbReference type="Pfam" id="PF01938">
    <property type="entry name" value="TRAM"/>
    <property type="match status" value="1"/>
</dbReference>
<dbReference type="InterPro" id="IPR030391">
    <property type="entry name" value="MeTrfase_TrmA_CS"/>
</dbReference>
<feature type="binding site" evidence="4">
    <location>
        <position position="341"/>
    </location>
    <ligand>
        <name>S-adenosyl-L-methionine</name>
        <dbReference type="ChEBI" id="CHEBI:59789"/>
    </ligand>
</feature>
<keyword evidence="1 4" id="KW-0489">Methyltransferase</keyword>
<evidence type="ECO:0000256" key="4">
    <source>
        <dbReference type="PROSITE-ProRule" id="PRU01024"/>
    </source>
</evidence>
<dbReference type="PROSITE" id="PS01230">
    <property type="entry name" value="TRMA_1"/>
    <property type="match status" value="1"/>
</dbReference>
<dbReference type="InterPro" id="IPR010280">
    <property type="entry name" value="U5_MeTrfase_fam"/>
</dbReference>
<dbReference type="FunFam" id="2.40.50.140:FF:000097">
    <property type="entry name" value="23S rRNA (uracil(1939)-C(5))-methyltransferase RlmD"/>
    <property type="match status" value="1"/>
</dbReference>
<evidence type="ECO:0000313" key="8">
    <source>
        <dbReference type="Proteomes" id="UP000473887"/>
    </source>
</evidence>
<organism evidence="7 8">
    <name type="scientific">Clostridium botulinum</name>
    <dbReference type="NCBI Taxonomy" id="1491"/>
    <lineage>
        <taxon>Bacteria</taxon>
        <taxon>Bacillati</taxon>
        <taxon>Bacillota</taxon>
        <taxon>Clostridia</taxon>
        <taxon>Eubacteriales</taxon>
        <taxon>Clostridiaceae</taxon>
        <taxon>Clostridium</taxon>
    </lineage>
</organism>
<dbReference type="Gene3D" id="2.40.50.1070">
    <property type="match status" value="1"/>
</dbReference>
<dbReference type="PANTHER" id="PTHR11061:SF30">
    <property type="entry name" value="TRNA (URACIL(54)-C(5))-METHYLTRANSFERASE"/>
    <property type="match status" value="1"/>
</dbReference>
<dbReference type="EMBL" id="SGKC01000008">
    <property type="protein sequence ID" value="NEZ91490.1"/>
    <property type="molecule type" value="Genomic_DNA"/>
</dbReference>
<dbReference type="InterPro" id="IPR002792">
    <property type="entry name" value="TRAM_dom"/>
</dbReference>
<dbReference type="InterPro" id="IPR030390">
    <property type="entry name" value="MeTrfase_TrmA_AS"/>
</dbReference>
<feature type="binding site" evidence="4">
    <location>
        <position position="291"/>
    </location>
    <ligand>
        <name>S-adenosyl-L-methionine</name>
        <dbReference type="ChEBI" id="CHEBI:59789"/>
    </ligand>
</feature>
<evidence type="ECO:0000313" key="7">
    <source>
        <dbReference type="EMBL" id="NEZ91490.1"/>
    </source>
</evidence>